<evidence type="ECO:0000256" key="5">
    <source>
        <dbReference type="SAM" id="Phobius"/>
    </source>
</evidence>
<keyword evidence="4 5" id="KW-0472">Membrane</keyword>
<feature type="transmembrane region" description="Helical" evidence="5">
    <location>
        <begin position="162"/>
        <end position="184"/>
    </location>
</feature>
<evidence type="ECO:0000256" key="1">
    <source>
        <dbReference type="ARBA" id="ARBA00004141"/>
    </source>
</evidence>
<dbReference type="EMBL" id="QGMK01000021">
    <property type="protein sequence ID" value="TVY85224.1"/>
    <property type="molecule type" value="Genomic_DNA"/>
</dbReference>
<dbReference type="InterPro" id="IPR007568">
    <property type="entry name" value="RTA1"/>
</dbReference>
<feature type="transmembrane region" description="Helical" evidence="5">
    <location>
        <begin position="204"/>
        <end position="224"/>
    </location>
</feature>
<feature type="transmembrane region" description="Helical" evidence="5">
    <location>
        <begin position="27"/>
        <end position="46"/>
    </location>
</feature>
<sequence length="291" mass="31717">MAAPRSNKNLLAVPGVLTDICRYHPSMVAAVIFIILFIATTSVHVFQAAKGRTYYFIPLILGGFFEWIGYVGRALAHSNEHSLGIYILQTLLLLLAPALFAASIYMVLGRLVLLTNSESLAPIRSSRLTKIFVLGDVASFLVQSGGGAMMSNAKSQNSGKTIIIIGLFLQLIFFGVFVVTSAIFHKRLSASPTGESMRVPWKKYIFALYGASVLILIRCVFRVIEFLSGNTGYLAEHEIFLYLFDGVLMLGVMVGFNFVHPGAIIGRNAAKADGIILSDSESMGGLRLERN</sequence>
<gene>
    <name evidence="6" type="primary">RTA1_0</name>
    <name evidence="6" type="ORF">LSUE1_G000365</name>
</gene>
<evidence type="ECO:0000256" key="4">
    <source>
        <dbReference type="ARBA" id="ARBA00023136"/>
    </source>
</evidence>
<dbReference type="Proteomes" id="UP000469558">
    <property type="component" value="Unassembled WGS sequence"/>
</dbReference>
<feature type="transmembrane region" description="Helical" evidence="5">
    <location>
        <begin position="83"/>
        <end position="108"/>
    </location>
</feature>
<reference evidence="6 7" key="1">
    <citation type="submission" date="2018-05" db="EMBL/GenBank/DDBJ databases">
        <title>Genome sequencing and assembly of the regulated plant pathogen Lachnellula willkommii and related sister species for the development of diagnostic species identification markers.</title>
        <authorList>
            <person name="Giroux E."/>
            <person name="Bilodeau G."/>
        </authorList>
    </citation>
    <scope>NUCLEOTIDE SEQUENCE [LARGE SCALE GENOMIC DNA]</scope>
    <source>
        <strain evidence="6 7">CBS 268.59</strain>
    </source>
</reference>
<keyword evidence="2 5" id="KW-0812">Transmembrane</keyword>
<dbReference type="GO" id="GO:0016020">
    <property type="term" value="C:membrane"/>
    <property type="evidence" value="ECO:0007669"/>
    <property type="project" value="UniProtKB-SubCell"/>
</dbReference>
<feature type="transmembrane region" description="Helical" evidence="5">
    <location>
        <begin position="53"/>
        <end position="71"/>
    </location>
</feature>
<accession>A0A8T9CN21</accession>
<organism evidence="6 7">
    <name type="scientific">Lachnellula suecica</name>
    <dbReference type="NCBI Taxonomy" id="602035"/>
    <lineage>
        <taxon>Eukaryota</taxon>
        <taxon>Fungi</taxon>
        <taxon>Dikarya</taxon>
        <taxon>Ascomycota</taxon>
        <taxon>Pezizomycotina</taxon>
        <taxon>Leotiomycetes</taxon>
        <taxon>Helotiales</taxon>
        <taxon>Lachnaceae</taxon>
        <taxon>Lachnellula</taxon>
    </lineage>
</organism>
<comment type="subcellular location">
    <subcellularLocation>
        <location evidence="1">Membrane</location>
        <topology evidence="1">Multi-pass membrane protein</topology>
    </subcellularLocation>
</comment>
<evidence type="ECO:0000256" key="3">
    <source>
        <dbReference type="ARBA" id="ARBA00022989"/>
    </source>
</evidence>
<feature type="transmembrane region" description="Helical" evidence="5">
    <location>
        <begin position="239"/>
        <end position="259"/>
    </location>
</feature>
<protein>
    <submittedName>
        <fullName evidence="6">Protein RTA1</fullName>
    </submittedName>
</protein>
<dbReference type="Pfam" id="PF04479">
    <property type="entry name" value="RTA1"/>
    <property type="match status" value="1"/>
</dbReference>
<dbReference type="OrthoDB" id="3358017at2759"/>
<evidence type="ECO:0000313" key="6">
    <source>
        <dbReference type="EMBL" id="TVY85224.1"/>
    </source>
</evidence>
<dbReference type="PANTHER" id="PTHR31465:SF1">
    <property type="entry name" value="PROTEIN RTA1-RELATED"/>
    <property type="match status" value="1"/>
</dbReference>
<feature type="transmembrane region" description="Helical" evidence="5">
    <location>
        <begin position="128"/>
        <end position="150"/>
    </location>
</feature>
<keyword evidence="3 5" id="KW-1133">Transmembrane helix</keyword>
<name>A0A8T9CN21_9HELO</name>
<proteinExistence type="predicted"/>
<evidence type="ECO:0000313" key="7">
    <source>
        <dbReference type="Proteomes" id="UP000469558"/>
    </source>
</evidence>
<comment type="caution">
    <text evidence="6">The sequence shown here is derived from an EMBL/GenBank/DDBJ whole genome shotgun (WGS) entry which is preliminary data.</text>
</comment>
<keyword evidence="7" id="KW-1185">Reference proteome</keyword>
<evidence type="ECO:0000256" key="2">
    <source>
        <dbReference type="ARBA" id="ARBA00022692"/>
    </source>
</evidence>
<dbReference type="PANTHER" id="PTHR31465">
    <property type="entry name" value="PROTEIN RTA1-RELATED"/>
    <property type="match status" value="1"/>
</dbReference>
<dbReference type="AlphaFoldDB" id="A0A8T9CN21"/>